<dbReference type="Pfam" id="PF04463">
    <property type="entry name" value="2-thiour_desulf"/>
    <property type="match status" value="1"/>
</dbReference>
<dbReference type="EMBL" id="AFIJ01000011">
    <property type="protein sequence ID" value="EGL41437.1"/>
    <property type="molecule type" value="Genomic_DNA"/>
</dbReference>
<dbReference type="OrthoDB" id="9810648at2"/>
<name>D3LTB4_9FIRM</name>
<dbReference type="InterPro" id="IPR007553">
    <property type="entry name" value="2-thiour_desulf"/>
</dbReference>
<evidence type="ECO:0000313" key="4">
    <source>
        <dbReference type="Proteomes" id="UP000004018"/>
    </source>
</evidence>
<reference evidence="2 4" key="3">
    <citation type="submission" date="2011-04" db="EMBL/GenBank/DDBJ databases">
        <authorList>
            <person name="Harkins D.M."/>
            <person name="Madupu R."/>
            <person name="Durkin A.S."/>
            <person name="Torralba M."/>
            <person name="Methe B."/>
            <person name="Sutton G.G."/>
            <person name="Nelson K.E."/>
        </authorList>
    </citation>
    <scope>NUCLEOTIDE SEQUENCE [LARGE SCALE GENOMIC DNA]</scope>
    <source>
        <strain evidence="2 4">UPII 199-6</strain>
    </source>
</reference>
<dbReference type="PANTHER" id="PTHR30087:SF1">
    <property type="entry name" value="HYPOTHETICAL CYTOSOLIC PROTEIN"/>
    <property type="match status" value="1"/>
</dbReference>
<dbReference type="RefSeq" id="WP_007390773.1">
    <property type="nucleotide sequence ID" value="NZ_ADGP01000009.1"/>
</dbReference>
<dbReference type="Proteomes" id="UP000003242">
    <property type="component" value="Unassembled WGS sequence"/>
</dbReference>
<reference evidence="3" key="1">
    <citation type="submission" date="2009-12" db="EMBL/GenBank/DDBJ databases">
        <title>Sequence of Clostridiales genomosp. BVAB3 str. UPII9-5.</title>
        <authorList>
            <person name="Madupu R."/>
            <person name="Durkin A.S."/>
            <person name="Torralba M."/>
            <person name="Methe B."/>
            <person name="Sutton G.G."/>
            <person name="Strausberg R.L."/>
            <person name="Nelson K.E."/>
        </authorList>
    </citation>
    <scope>NUCLEOTIDE SEQUENCE [LARGE SCALE GENOMIC DNA]</scope>
    <source>
        <strain evidence="3">28L</strain>
    </source>
</reference>
<comment type="caution">
    <text evidence="1">The sequence shown here is derived from an EMBL/GenBank/DDBJ whole genome shotgun (WGS) entry which is preliminary data.</text>
</comment>
<organism evidence="1 3">
    <name type="scientific">Megasphaera lornae</name>
    <dbReference type="NCBI Taxonomy" id="1000568"/>
    <lineage>
        <taxon>Bacteria</taxon>
        <taxon>Bacillati</taxon>
        <taxon>Bacillota</taxon>
        <taxon>Negativicutes</taxon>
        <taxon>Veillonellales</taxon>
        <taxon>Veillonellaceae</taxon>
        <taxon>Megasphaera</taxon>
    </lineage>
</organism>
<evidence type="ECO:0000313" key="2">
    <source>
        <dbReference type="EMBL" id="EGL41437.1"/>
    </source>
</evidence>
<reference evidence="1" key="2">
    <citation type="submission" date="2009-12" db="EMBL/GenBank/DDBJ databases">
        <authorList>
            <person name="Madupu R."/>
            <person name="Durkin A.S."/>
            <person name="Torralba M."/>
            <person name="Methe B."/>
            <person name="Sutton G.G."/>
            <person name="Strausberg R.L."/>
            <person name="Nelson K.E."/>
        </authorList>
    </citation>
    <scope>NUCLEOTIDE SEQUENCE</scope>
    <source>
        <strain evidence="1">28L</strain>
    </source>
</reference>
<sequence length="151" mass="16958">MRILISACLLGLYCRYDGKICHYASIRRLVEQYDWQWIPCCPEQAGGLPTPRVPAERCGSRILTAQGREVTAAYEKGAEQAVYLAKLFQCRYAILKEKSPSCGCDRIYDGSFQHRLCAGQGVTAERLQAMGVQVFGETQVARFLQTVQPFL</sequence>
<dbReference type="PANTHER" id="PTHR30087">
    <property type="entry name" value="INNER MEMBRANE PROTEIN"/>
    <property type="match status" value="1"/>
</dbReference>
<evidence type="ECO:0000313" key="3">
    <source>
        <dbReference type="Proteomes" id="UP000003242"/>
    </source>
</evidence>
<dbReference type="AlphaFoldDB" id="D3LTB4"/>
<keyword evidence="4" id="KW-1185">Reference proteome</keyword>
<dbReference type="eggNOG" id="COG1683">
    <property type="taxonomic scope" value="Bacteria"/>
</dbReference>
<evidence type="ECO:0000313" key="1">
    <source>
        <dbReference type="EMBL" id="EFD94453.1"/>
    </source>
</evidence>
<dbReference type="Proteomes" id="UP000004018">
    <property type="component" value="Unassembled WGS sequence"/>
</dbReference>
<proteinExistence type="predicted"/>
<gene>
    <name evidence="1" type="ORF">HMPREF0889_0512</name>
    <name evidence="2" type="ORF">HMPREF1039_1415</name>
</gene>
<accession>D3LTB4</accession>
<protein>
    <submittedName>
        <fullName evidence="1">Uncharacterized protein</fullName>
    </submittedName>
</protein>
<dbReference type="STRING" id="699218.HMPREF0889_0512"/>
<dbReference type="EMBL" id="ADGP01000009">
    <property type="protein sequence ID" value="EFD94453.1"/>
    <property type="molecule type" value="Genomic_DNA"/>
</dbReference>